<accession>A0ACC6QTV7</accession>
<dbReference type="Proteomes" id="UP001375539">
    <property type="component" value="Unassembled WGS sequence"/>
</dbReference>
<protein>
    <submittedName>
        <fullName evidence="1">AMP-binding protein</fullName>
    </submittedName>
</protein>
<gene>
    <name evidence="1" type="ORF">WKI58_35235</name>
</gene>
<evidence type="ECO:0000313" key="1">
    <source>
        <dbReference type="EMBL" id="MEJ8661702.1"/>
    </source>
</evidence>
<reference evidence="1" key="1">
    <citation type="submission" date="2024-03" db="EMBL/GenBank/DDBJ databases">
        <title>Novel Streptomyces species of biotechnological and ecological value are a feature of Machair soil.</title>
        <authorList>
            <person name="Prole J.R."/>
            <person name="Goodfellow M."/>
            <person name="Allenby N."/>
            <person name="Ward A.C."/>
        </authorList>
    </citation>
    <scope>NUCLEOTIDE SEQUENCE</scope>
    <source>
        <strain evidence="1">MS1.AVA.4</strain>
    </source>
</reference>
<comment type="caution">
    <text evidence="1">The sequence shown here is derived from an EMBL/GenBank/DDBJ whole genome shotgun (WGS) entry which is preliminary data.</text>
</comment>
<sequence length="385" mass="40376">MTAPRPSTAEAAATALATAPAGGTIIDLIESHVHRHPDKTAVLCGQDQVSYGLLWDTAHEVAERLLAHGCSRGDTVALVGPGNPAFTAAALGAWLVGASWVPIDPRLPEERLRYVLDDTGARVVLATAEGTTATGLRTERVTVPAVTDTDDDRVERIRPHRATADDRAYVIYTSGSTGRPKGVAVGHHGLAVHLLGALEGYGMTAEDILLSFASPSFDAAVEEMWAPLAGGSTVLLRGAALWTGRQLFERVRAHRVTYISCTTAYFEAFFGEELSQDDIDCLGSLRGIIFGGEAANPAVVRHWANGPLGSIPVCNTYGPTETVVTATLYWIGQGWQGDRVPIGHCLPGHVSVVLDAAGQEAGNGESGSSTWAAPASPRTTSAGPT</sequence>
<name>A0ACC6QTV7_9ACTN</name>
<evidence type="ECO:0000313" key="2">
    <source>
        <dbReference type="Proteomes" id="UP001375539"/>
    </source>
</evidence>
<organism evidence="1 2">
    <name type="scientific">Streptomyces pratisoli</name>
    <dbReference type="NCBI Taxonomy" id="3139917"/>
    <lineage>
        <taxon>Bacteria</taxon>
        <taxon>Bacillati</taxon>
        <taxon>Actinomycetota</taxon>
        <taxon>Actinomycetes</taxon>
        <taxon>Kitasatosporales</taxon>
        <taxon>Streptomycetaceae</taxon>
        <taxon>Streptomyces</taxon>
    </lineage>
</organism>
<keyword evidence="2" id="KW-1185">Reference proteome</keyword>
<proteinExistence type="predicted"/>
<dbReference type="EMBL" id="JBBKAI010000002">
    <property type="protein sequence ID" value="MEJ8661702.1"/>
    <property type="molecule type" value="Genomic_DNA"/>
</dbReference>